<proteinExistence type="predicted"/>
<keyword evidence="2" id="KW-1185">Reference proteome</keyword>
<evidence type="ECO:0000313" key="1">
    <source>
        <dbReference type="EMBL" id="KAK8068161.1"/>
    </source>
</evidence>
<evidence type="ECO:0000313" key="2">
    <source>
        <dbReference type="Proteomes" id="UP001446871"/>
    </source>
</evidence>
<comment type="caution">
    <text evidence="1">The sequence shown here is derived from an EMBL/GenBank/DDBJ whole genome shotgun (WGS) entry which is preliminary data.</text>
</comment>
<organism evidence="1 2">
    <name type="scientific">Apiospora saccharicola</name>
    <dbReference type="NCBI Taxonomy" id="335842"/>
    <lineage>
        <taxon>Eukaryota</taxon>
        <taxon>Fungi</taxon>
        <taxon>Dikarya</taxon>
        <taxon>Ascomycota</taxon>
        <taxon>Pezizomycotina</taxon>
        <taxon>Sordariomycetes</taxon>
        <taxon>Xylariomycetidae</taxon>
        <taxon>Amphisphaeriales</taxon>
        <taxon>Apiosporaceae</taxon>
        <taxon>Apiospora</taxon>
    </lineage>
</organism>
<sequence length="111" mass="12829">MLEFHDLCVIDDETLRSGATSHQVRDHFRSWVPANLEDRLRSDAADLEDDSVNHPGCNSPVVKLLHKDWESPFPPQERNHKVPAPFHDGATEYEEEDLGWMYMPVQDYLGK</sequence>
<protein>
    <submittedName>
        <fullName evidence="1">Uncharacterized protein</fullName>
    </submittedName>
</protein>
<dbReference type="Proteomes" id="UP001446871">
    <property type="component" value="Unassembled WGS sequence"/>
</dbReference>
<accession>A0ABR1VAD1</accession>
<gene>
    <name evidence="1" type="ORF">PG996_007273</name>
</gene>
<reference evidence="1 2" key="1">
    <citation type="submission" date="2023-01" db="EMBL/GenBank/DDBJ databases">
        <title>Analysis of 21 Apiospora genomes using comparative genomics revels a genus with tremendous synthesis potential of carbohydrate active enzymes and secondary metabolites.</title>
        <authorList>
            <person name="Sorensen T."/>
        </authorList>
    </citation>
    <scope>NUCLEOTIDE SEQUENCE [LARGE SCALE GENOMIC DNA]</scope>
    <source>
        <strain evidence="1 2">CBS 83171</strain>
    </source>
</reference>
<name>A0ABR1VAD1_9PEZI</name>
<dbReference type="EMBL" id="JAQQWM010000004">
    <property type="protein sequence ID" value="KAK8068161.1"/>
    <property type="molecule type" value="Genomic_DNA"/>
</dbReference>